<feature type="region of interest" description="Disordered" evidence="7">
    <location>
        <begin position="107"/>
        <end position="126"/>
    </location>
</feature>
<keyword evidence="8" id="KW-0472">Membrane</keyword>
<dbReference type="InterPro" id="IPR036396">
    <property type="entry name" value="Cyt_P450_sf"/>
</dbReference>
<dbReference type="Gene3D" id="1.10.630.10">
    <property type="entry name" value="Cytochrome P450"/>
    <property type="match status" value="1"/>
</dbReference>
<dbReference type="PANTHER" id="PTHR24305">
    <property type="entry name" value="CYTOCHROME P450"/>
    <property type="match status" value="1"/>
</dbReference>
<keyword evidence="6" id="KW-0503">Monooxygenase</keyword>
<dbReference type="PRINTS" id="PR00463">
    <property type="entry name" value="EP450I"/>
</dbReference>
<evidence type="ECO:0000256" key="5">
    <source>
        <dbReference type="ARBA" id="ARBA00023004"/>
    </source>
</evidence>
<dbReference type="PROSITE" id="PS00086">
    <property type="entry name" value="CYTOCHROME_P450"/>
    <property type="match status" value="1"/>
</dbReference>
<evidence type="ECO:0000256" key="3">
    <source>
        <dbReference type="ARBA" id="ARBA00022617"/>
    </source>
</evidence>
<evidence type="ECO:0000256" key="6">
    <source>
        <dbReference type="RuleBase" id="RU000461"/>
    </source>
</evidence>
<evidence type="ECO:0000256" key="1">
    <source>
        <dbReference type="ARBA" id="ARBA00001971"/>
    </source>
</evidence>
<dbReference type="SUPFAM" id="SSF48264">
    <property type="entry name" value="Cytochrome P450"/>
    <property type="match status" value="1"/>
</dbReference>
<gene>
    <name evidence="9" type="ORF">B0J12DRAFT_232414</name>
</gene>
<dbReference type="Pfam" id="PF00067">
    <property type="entry name" value="p450"/>
    <property type="match status" value="1"/>
</dbReference>
<keyword evidence="5 6" id="KW-0408">Iron</keyword>
<comment type="similarity">
    <text evidence="2 6">Belongs to the cytochrome P450 family.</text>
</comment>
<keyword evidence="3 6" id="KW-0349">Heme</keyword>
<feature type="compositionally biased region" description="Basic and acidic residues" evidence="7">
    <location>
        <begin position="116"/>
        <end position="126"/>
    </location>
</feature>
<keyword evidence="4 6" id="KW-0479">Metal-binding</keyword>
<comment type="cofactor">
    <cofactor evidence="1">
        <name>heme</name>
        <dbReference type="ChEBI" id="CHEBI:30413"/>
    </cofactor>
</comment>
<dbReference type="InterPro" id="IPR001128">
    <property type="entry name" value="Cyt_P450"/>
</dbReference>
<organism evidence="9 10">
    <name type="scientific">Macrophomina phaseolina</name>
    <dbReference type="NCBI Taxonomy" id="35725"/>
    <lineage>
        <taxon>Eukaryota</taxon>
        <taxon>Fungi</taxon>
        <taxon>Dikarya</taxon>
        <taxon>Ascomycota</taxon>
        <taxon>Pezizomycotina</taxon>
        <taxon>Dothideomycetes</taxon>
        <taxon>Dothideomycetes incertae sedis</taxon>
        <taxon>Botryosphaeriales</taxon>
        <taxon>Botryosphaeriaceae</taxon>
        <taxon>Macrophomina</taxon>
    </lineage>
</organism>
<evidence type="ECO:0000256" key="4">
    <source>
        <dbReference type="ARBA" id="ARBA00022723"/>
    </source>
</evidence>
<dbReference type="InterPro" id="IPR017972">
    <property type="entry name" value="Cyt_P450_CS"/>
</dbReference>
<keyword evidence="8" id="KW-1133">Transmembrane helix</keyword>
<keyword evidence="6" id="KW-0560">Oxidoreductase</keyword>
<dbReference type="InterPro" id="IPR002401">
    <property type="entry name" value="Cyt_P450_E_grp-I"/>
</dbReference>
<proteinExistence type="inferred from homology"/>
<dbReference type="CDD" id="cd11058">
    <property type="entry name" value="CYP60B-like"/>
    <property type="match status" value="1"/>
</dbReference>
<protein>
    <submittedName>
        <fullName evidence="9">Cytochrome P450</fullName>
    </submittedName>
</protein>
<evidence type="ECO:0000313" key="9">
    <source>
        <dbReference type="EMBL" id="KAH7062264.1"/>
    </source>
</evidence>
<evidence type="ECO:0000256" key="7">
    <source>
        <dbReference type="SAM" id="MobiDB-lite"/>
    </source>
</evidence>
<dbReference type="InterPro" id="IPR050121">
    <property type="entry name" value="Cytochrome_P450_monoxygenase"/>
</dbReference>
<dbReference type="EMBL" id="JAGTJR010000003">
    <property type="protein sequence ID" value="KAH7062264.1"/>
    <property type="molecule type" value="Genomic_DNA"/>
</dbReference>
<accession>A0ABQ8GQ12</accession>
<feature type="transmembrane region" description="Helical" evidence="8">
    <location>
        <begin position="16"/>
        <end position="38"/>
    </location>
</feature>
<evidence type="ECO:0000313" key="10">
    <source>
        <dbReference type="Proteomes" id="UP000774617"/>
    </source>
</evidence>
<keyword evidence="10" id="KW-1185">Reference proteome</keyword>
<reference evidence="9 10" key="1">
    <citation type="journal article" date="2021" name="Nat. Commun.">
        <title>Genetic determinants of endophytism in the Arabidopsis root mycobiome.</title>
        <authorList>
            <person name="Mesny F."/>
            <person name="Miyauchi S."/>
            <person name="Thiergart T."/>
            <person name="Pickel B."/>
            <person name="Atanasova L."/>
            <person name="Karlsson M."/>
            <person name="Huettel B."/>
            <person name="Barry K.W."/>
            <person name="Haridas S."/>
            <person name="Chen C."/>
            <person name="Bauer D."/>
            <person name="Andreopoulos W."/>
            <person name="Pangilinan J."/>
            <person name="LaButti K."/>
            <person name="Riley R."/>
            <person name="Lipzen A."/>
            <person name="Clum A."/>
            <person name="Drula E."/>
            <person name="Henrissat B."/>
            <person name="Kohler A."/>
            <person name="Grigoriev I.V."/>
            <person name="Martin F.M."/>
            <person name="Hacquard S."/>
        </authorList>
    </citation>
    <scope>NUCLEOTIDE SEQUENCE [LARGE SCALE GENOMIC DNA]</scope>
    <source>
        <strain evidence="9 10">MPI-SDFR-AT-0080</strain>
    </source>
</reference>
<keyword evidence="8" id="KW-0812">Transmembrane</keyword>
<sequence>MLLALNWGEFPTGTDIVWLLASLCIGFLIIQIIGTLVYNAYFHPLAQYPGPLLARSTNLVYWTVVIKGDLLPWIQRIHTQYGDTVRLGPNTLSYTTPEAWRDIYGQQRSSGNITGGDDRKKKTNPKDRLVYQPDLNGRHGLNGVRDDEQHARLRRIFAHAFSDRALKEQEPLIVRLVDHLVRNMRAHAKLDMVKLFTCTTFDIMGDLTFGEPLGLLDTSEYSPWVEALFGFLKFGDLSRILLEYPLLGCLAAYLVPASLLEQARMHFQFAAERVDRRIERGSERPDIWNLVLRQPEGERLDRGEMHANASIFMLAGTETSATLLSGLLYLLCEHPDKMKTLCDEIRGNFHSDGDFTIESLQRLKYLSACIEEGLRLYPPLPIGPPREVHPDGNIICGKWVPGKTRLAVAQYTAYRSPRNFRDPDAFIPERWLPGTGYDDDKKNALQPFSYGPRNCIGQNLAYHEMRMILAKVLWNFDIELCPESAGWMNQKIWSLWAKPPLWVKVKACR</sequence>
<evidence type="ECO:0000256" key="8">
    <source>
        <dbReference type="SAM" id="Phobius"/>
    </source>
</evidence>
<comment type="caution">
    <text evidence="9">The sequence shown here is derived from an EMBL/GenBank/DDBJ whole genome shotgun (WGS) entry which is preliminary data.</text>
</comment>
<name>A0ABQ8GQ12_9PEZI</name>
<evidence type="ECO:0000256" key="2">
    <source>
        <dbReference type="ARBA" id="ARBA00010617"/>
    </source>
</evidence>
<dbReference type="PRINTS" id="PR00385">
    <property type="entry name" value="P450"/>
</dbReference>
<dbReference type="Proteomes" id="UP000774617">
    <property type="component" value="Unassembled WGS sequence"/>
</dbReference>
<dbReference type="PANTHER" id="PTHR24305:SF210">
    <property type="entry name" value="CYTOCHROME P450 MONOOXYGENASE ASQL-RELATED"/>
    <property type="match status" value="1"/>
</dbReference>